<protein>
    <submittedName>
        <fullName evidence="2">HesB/YadR/YfhF family protein</fullName>
    </submittedName>
</protein>
<comment type="similarity">
    <text evidence="1">Belongs to the HesB/IscA family.</text>
</comment>
<dbReference type="Proteomes" id="UP001595969">
    <property type="component" value="Unassembled WGS sequence"/>
</dbReference>
<dbReference type="InterPro" id="IPR008326">
    <property type="entry name" value="PdhI-like"/>
</dbReference>
<sequence>MKLTITPQVLAWFKEEINLGENQGIRFFGKVYGKTQVHEGFSVGMSVDSPENPLFSETINGILFFIEENDEWFFKGYDLTVDYNEQLKEPAFIFKEI</sequence>
<name>A0ABV9MXH0_9ENTE</name>
<dbReference type="RefSeq" id="WP_204654765.1">
    <property type="nucleotide sequence ID" value="NZ_JAFBFD010000038.1"/>
</dbReference>
<evidence type="ECO:0000256" key="1">
    <source>
        <dbReference type="ARBA" id="ARBA00006718"/>
    </source>
</evidence>
<gene>
    <name evidence="2" type="ORF">ACFO5I_08225</name>
</gene>
<evidence type="ECO:0000313" key="2">
    <source>
        <dbReference type="EMBL" id="MFC4719719.1"/>
    </source>
</evidence>
<keyword evidence="3" id="KW-1185">Reference proteome</keyword>
<dbReference type="SUPFAM" id="SSF89360">
    <property type="entry name" value="HesB-like domain"/>
    <property type="match status" value="1"/>
</dbReference>
<dbReference type="PIRSF" id="PIRSF034852">
    <property type="entry name" value="UCP034852"/>
    <property type="match status" value="1"/>
</dbReference>
<evidence type="ECO:0000313" key="3">
    <source>
        <dbReference type="Proteomes" id="UP001595969"/>
    </source>
</evidence>
<organism evidence="2 3">
    <name type="scientific">Enterococcus lemanii</name>
    <dbReference type="NCBI Taxonomy" id="1159752"/>
    <lineage>
        <taxon>Bacteria</taxon>
        <taxon>Bacillati</taxon>
        <taxon>Bacillota</taxon>
        <taxon>Bacilli</taxon>
        <taxon>Lactobacillales</taxon>
        <taxon>Enterococcaceae</taxon>
        <taxon>Enterococcus</taxon>
    </lineage>
</organism>
<dbReference type="EMBL" id="JBHSGS010000045">
    <property type="protein sequence ID" value="MFC4719719.1"/>
    <property type="molecule type" value="Genomic_DNA"/>
</dbReference>
<reference evidence="3" key="1">
    <citation type="journal article" date="2019" name="Int. J. Syst. Evol. Microbiol.">
        <title>The Global Catalogue of Microorganisms (GCM) 10K type strain sequencing project: providing services to taxonomists for standard genome sequencing and annotation.</title>
        <authorList>
            <consortium name="The Broad Institute Genomics Platform"/>
            <consortium name="The Broad Institute Genome Sequencing Center for Infectious Disease"/>
            <person name="Wu L."/>
            <person name="Ma J."/>
        </authorList>
    </citation>
    <scope>NUCLEOTIDE SEQUENCE [LARGE SCALE GENOMIC DNA]</scope>
    <source>
        <strain evidence="3">CGMCC 1.19032</strain>
    </source>
</reference>
<comment type="caution">
    <text evidence="2">The sequence shown here is derived from an EMBL/GenBank/DDBJ whole genome shotgun (WGS) entry which is preliminary data.</text>
</comment>
<proteinExistence type="inferred from homology"/>
<dbReference type="InterPro" id="IPR035903">
    <property type="entry name" value="HesB-like_dom_sf"/>
</dbReference>
<accession>A0ABV9MXH0</accession>